<reference evidence="2" key="1">
    <citation type="submission" date="2021-01" db="EMBL/GenBank/DDBJ databases">
        <authorList>
            <consortium name="Genoscope - CEA"/>
            <person name="William W."/>
        </authorList>
    </citation>
    <scope>NUCLEOTIDE SEQUENCE</scope>
</reference>
<keyword evidence="3" id="KW-1185">Reference proteome</keyword>
<dbReference type="Proteomes" id="UP000689195">
    <property type="component" value="Unassembled WGS sequence"/>
</dbReference>
<protein>
    <recommendedName>
        <fullName evidence="4">Transmembrane protein</fullName>
    </recommendedName>
</protein>
<sequence length="352" mass="42692">MYSYKPKIIKLKRNKELKLSQFQISRIEQVIQEESDNKSEDDNYLFRDQNQNPNWMMIVLVFVKYPSLLIVLLQHLLLIQGLFNYGMLKQDYKFNPQIITIKIYLPNLKLFYELIPFRNPVIMLNNFVKFILTIFLNPNHLQFNLQVLQFLQENLQIINSQILILIQIKIRVIKSCHSFQFMNQMQNFIIFLIFDKISKCILQLCQQHKNFILIIHFIEYIRLISRKISFVRITSNKKQLSSVQIAFMQLYIDYLLDFHMHIFAWQILEMHQKSYQHLAHQKVQRRTSELKKYGHQKSLIGSEQYSNCRKFKRTLRIFIILFILLSNSLIFPNFTSYQYTFYSNFIVYTYEN</sequence>
<gene>
    <name evidence="2" type="ORF">PPENT_87.1.T0720225</name>
</gene>
<feature type="transmembrane region" description="Helical" evidence="1">
    <location>
        <begin position="55"/>
        <end position="79"/>
    </location>
</feature>
<comment type="caution">
    <text evidence="2">The sequence shown here is derived from an EMBL/GenBank/DDBJ whole genome shotgun (WGS) entry which is preliminary data.</text>
</comment>
<evidence type="ECO:0008006" key="4">
    <source>
        <dbReference type="Google" id="ProtNLM"/>
    </source>
</evidence>
<name>A0A8S1VU79_9CILI</name>
<keyword evidence="1" id="KW-1133">Transmembrane helix</keyword>
<evidence type="ECO:0000313" key="3">
    <source>
        <dbReference type="Proteomes" id="UP000689195"/>
    </source>
</evidence>
<organism evidence="2 3">
    <name type="scientific">Paramecium pentaurelia</name>
    <dbReference type="NCBI Taxonomy" id="43138"/>
    <lineage>
        <taxon>Eukaryota</taxon>
        <taxon>Sar</taxon>
        <taxon>Alveolata</taxon>
        <taxon>Ciliophora</taxon>
        <taxon>Intramacronucleata</taxon>
        <taxon>Oligohymenophorea</taxon>
        <taxon>Peniculida</taxon>
        <taxon>Parameciidae</taxon>
        <taxon>Paramecium</taxon>
    </lineage>
</organism>
<evidence type="ECO:0000313" key="2">
    <source>
        <dbReference type="EMBL" id="CAD8179793.1"/>
    </source>
</evidence>
<keyword evidence="1" id="KW-0472">Membrane</keyword>
<feature type="transmembrane region" description="Helical" evidence="1">
    <location>
        <begin position="315"/>
        <end position="334"/>
    </location>
</feature>
<proteinExistence type="predicted"/>
<dbReference type="EMBL" id="CAJJDO010000072">
    <property type="protein sequence ID" value="CAD8179793.1"/>
    <property type="molecule type" value="Genomic_DNA"/>
</dbReference>
<evidence type="ECO:0000256" key="1">
    <source>
        <dbReference type="SAM" id="Phobius"/>
    </source>
</evidence>
<dbReference type="AlphaFoldDB" id="A0A8S1VU79"/>
<keyword evidence="1" id="KW-0812">Transmembrane</keyword>
<accession>A0A8S1VU79</accession>